<keyword evidence="3" id="KW-1185">Reference proteome</keyword>
<evidence type="ECO:0000256" key="1">
    <source>
        <dbReference type="SAM" id="MobiDB-lite"/>
    </source>
</evidence>
<feature type="region of interest" description="Disordered" evidence="1">
    <location>
        <begin position="1"/>
        <end position="20"/>
    </location>
</feature>
<evidence type="ECO:0000313" key="3">
    <source>
        <dbReference type="Proteomes" id="UP001501243"/>
    </source>
</evidence>
<accession>A0ABP8PXV9</accession>
<evidence type="ECO:0000313" key="2">
    <source>
        <dbReference type="EMBL" id="GAA4494051.1"/>
    </source>
</evidence>
<gene>
    <name evidence="2" type="ORF">GCM10023172_03550</name>
</gene>
<name>A0ABP8PXV9_9BACT</name>
<organism evidence="2 3">
    <name type="scientific">Hymenobacter ginsengisoli</name>
    <dbReference type="NCBI Taxonomy" id="1051626"/>
    <lineage>
        <taxon>Bacteria</taxon>
        <taxon>Pseudomonadati</taxon>
        <taxon>Bacteroidota</taxon>
        <taxon>Cytophagia</taxon>
        <taxon>Cytophagales</taxon>
        <taxon>Hymenobacteraceae</taxon>
        <taxon>Hymenobacter</taxon>
    </lineage>
</organism>
<protein>
    <submittedName>
        <fullName evidence="2">Uncharacterized protein</fullName>
    </submittedName>
</protein>
<comment type="caution">
    <text evidence="2">The sequence shown here is derived from an EMBL/GenBank/DDBJ whole genome shotgun (WGS) entry which is preliminary data.</text>
</comment>
<proteinExistence type="predicted"/>
<sequence>MGAAPVAKAQTKPPTHAIERPVPLGPVQVMASHLRHRVLGNSSNAQQPFFWPDYTEPGNQFGQGIHLKQPGWLEAVSFHVAACSYDSLFLRIHVYALAQGFPGAALLPQLVAVRLARASLANRVVLDLRPYHVWLSGDAVVALEILRAQGSGTLTFSAARVPGPLYVIDLPGSGANRNFPPRGTARQPLFWQQSPTTTWRKATTFSLGIDATVLQVAN</sequence>
<dbReference type="EMBL" id="BAABGQ010000003">
    <property type="protein sequence ID" value="GAA4494051.1"/>
    <property type="molecule type" value="Genomic_DNA"/>
</dbReference>
<reference evidence="3" key="1">
    <citation type="journal article" date="2019" name="Int. J. Syst. Evol. Microbiol.">
        <title>The Global Catalogue of Microorganisms (GCM) 10K type strain sequencing project: providing services to taxonomists for standard genome sequencing and annotation.</title>
        <authorList>
            <consortium name="The Broad Institute Genomics Platform"/>
            <consortium name="The Broad Institute Genome Sequencing Center for Infectious Disease"/>
            <person name="Wu L."/>
            <person name="Ma J."/>
        </authorList>
    </citation>
    <scope>NUCLEOTIDE SEQUENCE [LARGE SCALE GENOMIC DNA]</scope>
    <source>
        <strain evidence="3">JCM 17841</strain>
    </source>
</reference>
<dbReference type="Proteomes" id="UP001501243">
    <property type="component" value="Unassembled WGS sequence"/>
</dbReference>